<name>A0AAD6XXU3_9AGAR</name>
<dbReference type="Gene3D" id="2.60.120.620">
    <property type="entry name" value="q2cbj1_9rhob like domain"/>
    <property type="match status" value="1"/>
</dbReference>
<evidence type="ECO:0000313" key="3">
    <source>
        <dbReference type="EMBL" id="KAJ7189993.1"/>
    </source>
</evidence>
<dbReference type="AlphaFoldDB" id="A0AAD6XXU3"/>
<protein>
    <recommendedName>
        <fullName evidence="2">Fe2OG dioxygenase domain-containing protein</fullName>
    </recommendedName>
</protein>
<organism evidence="3 4">
    <name type="scientific">Mycena pura</name>
    <dbReference type="NCBI Taxonomy" id="153505"/>
    <lineage>
        <taxon>Eukaryota</taxon>
        <taxon>Fungi</taxon>
        <taxon>Dikarya</taxon>
        <taxon>Basidiomycota</taxon>
        <taxon>Agaricomycotina</taxon>
        <taxon>Agaricomycetes</taxon>
        <taxon>Agaricomycetidae</taxon>
        <taxon>Agaricales</taxon>
        <taxon>Marasmiineae</taxon>
        <taxon>Mycenaceae</taxon>
        <taxon>Mycena</taxon>
    </lineage>
</organism>
<evidence type="ECO:0000259" key="2">
    <source>
        <dbReference type="PROSITE" id="PS51471"/>
    </source>
</evidence>
<accession>A0AAD6XXU3</accession>
<dbReference type="PANTHER" id="PTHR33099:SF7">
    <property type="entry name" value="MYND-TYPE DOMAIN-CONTAINING PROTEIN"/>
    <property type="match status" value="1"/>
</dbReference>
<evidence type="ECO:0000256" key="1">
    <source>
        <dbReference type="SAM" id="MobiDB-lite"/>
    </source>
</evidence>
<dbReference type="PANTHER" id="PTHR33099">
    <property type="entry name" value="FE2OG DIOXYGENASE DOMAIN-CONTAINING PROTEIN"/>
    <property type="match status" value="1"/>
</dbReference>
<reference evidence="3" key="1">
    <citation type="submission" date="2023-03" db="EMBL/GenBank/DDBJ databases">
        <title>Massive genome expansion in bonnet fungi (Mycena s.s.) driven by repeated elements and novel gene families across ecological guilds.</title>
        <authorList>
            <consortium name="Lawrence Berkeley National Laboratory"/>
            <person name="Harder C.B."/>
            <person name="Miyauchi S."/>
            <person name="Viragh M."/>
            <person name="Kuo A."/>
            <person name="Thoen E."/>
            <person name="Andreopoulos B."/>
            <person name="Lu D."/>
            <person name="Skrede I."/>
            <person name="Drula E."/>
            <person name="Henrissat B."/>
            <person name="Morin E."/>
            <person name="Kohler A."/>
            <person name="Barry K."/>
            <person name="LaButti K."/>
            <person name="Morin E."/>
            <person name="Salamov A."/>
            <person name="Lipzen A."/>
            <person name="Mereny Z."/>
            <person name="Hegedus B."/>
            <person name="Baldrian P."/>
            <person name="Stursova M."/>
            <person name="Weitz H."/>
            <person name="Taylor A."/>
            <person name="Grigoriev I.V."/>
            <person name="Nagy L.G."/>
            <person name="Martin F."/>
            <person name="Kauserud H."/>
        </authorList>
    </citation>
    <scope>NUCLEOTIDE SEQUENCE</scope>
    <source>
        <strain evidence="3">9144</strain>
    </source>
</reference>
<dbReference type="EMBL" id="JARJCW010000160">
    <property type="protein sequence ID" value="KAJ7189993.1"/>
    <property type="molecule type" value="Genomic_DNA"/>
</dbReference>
<comment type="caution">
    <text evidence="3">The sequence shown here is derived from an EMBL/GenBank/DDBJ whole genome shotgun (WGS) entry which is preliminary data.</text>
</comment>
<feature type="compositionally biased region" description="Basic and acidic residues" evidence="1">
    <location>
        <begin position="15"/>
        <end position="33"/>
    </location>
</feature>
<dbReference type="PROSITE" id="PS51471">
    <property type="entry name" value="FE2OG_OXY"/>
    <property type="match status" value="1"/>
</dbReference>
<dbReference type="Pfam" id="PF13640">
    <property type="entry name" value="2OG-FeII_Oxy_3"/>
    <property type="match status" value="1"/>
</dbReference>
<gene>
    <name evidence="3" type="ORF">GGX14DRAFT_483994</name>
</gene>
<dbReference type="InterPro" id="IPR044862">
    <property type="entry name" value="Pro_4_hyd_alph_FE2OG_OXY"/>
</dbReference>
<proteinExistence type="predicted"/>
<feature type="domain" description="Fe2OG dioxygenase" evidence="2">
    <location>
        <begin position="159"/>
        <end position="269"/>
    </location>
</feature>
<dbReference type="Proteomes" id="UP001219525">
    <property type="component" value="Unassembled WGS sequence"/>
</dbReference>
<sequence>MFAYNGHLTPSPGDSHSDSDETTAHFSDPEESKSRVFECDSEVTVHHLKTLRTALKVKVPYTGGVYPVKAEDLALYYDTDGERNARQIDLGNATPGHLTELAAACQKATFGVNQTDVLDESYRKAGKMDLTKFAARLDIVASGLLETISPDILDGQNFDNEQVLRAEMYKLNVYGPGGHFKGHKDTPRGEEMIGSLVVIFPTAHKGGALTLSHDDKNWIFDSAGELAMRPASAGPAIAYVAFYSDVTHAVEPVLEGHRVTLTYNLFLVNRPLAARLPTAGHRILQGPAQLLEDTLLALLADPAFLPTGGLLAFGLTHQYPMPSLPRPNKPRPTALGLGPVLRLLKGSDARLRTAAQRVGLATHVNILYNSSEHETDGDGVGHDILAEDVLNMENVSQEYGDLTDEINRRGALLQRGEQRMQDIEAIGRKHGITRSRRYWYESGGAQFEGAIPVHWVTRITELNRVRSQYVAYGNESTLSHMYGNAALFVQVPALGKGVRSTK</sequence>
<keyword evidence="4" id="KW-1185">Reference proteome</keyword>
<dbReference type="InterPro" id="IPR005123">
    <property type="entry name" value="Oxoglu/Fe-dep_dioxygenase_dom"/>
</dbReference>
<evidence type="ECO:0000313" key="4">
    <source>
        <dbReference type="Proteomes" id="UP001219525"/>
    </source>
</evidence>
<feature type="region of interest" description="Disordered" evidence="1">
    <location>
        <begin position="1"/>
        <end position="33"/>
    </location>
</feature>